<evidence type="ECO:0000256" key="2">
    <source>
        <dbReference type="ARBA" id="ARBA00022884"/>
    </source>
</evidence>
<keyword evidence="1" id="KW-0677">Repeat</keyword>
<feature type="region of interest" description="Disordered" evidence="4">
    <location>
        <begin position="150"/>
        <end position="235"/>
    </location>
</feature>
<dbReference type="PANTHER" id="PTHR24012">
    <property type="entry name" value="RNA BINDING PROTEIN"/>
    <property type="match status" value="1"/>
</dbReference>
<dbReference type="OrthoDB" id="1875751at2759"/>
<evidence type="ECO:0000256" key="3">
    <source>
        <dbReference type="PROSITE-ProRule" id="PRU00176"/>
    </source>
</evidence>
<dbReference type="Proteomes" id="UP000694845">
    <property type="component" value="Unplaced"/>
</dbReference>
<reference evidence="7" key="1">
    <citation type="submission" date="2025-08" db="UniProtKB">
        <authorList>
            <consortium name="RefSeq"/>
        </authorList>
    </citation>
    <scope>IDENTIFICATION</scope>
</reference>
<dbReference type="SMART" id="SM00360">
    <property type="entry name" value="RRM"/>
    <property type="match status" value="1"/>
</dbReference>
<evidence type="ECO:0000256" key="1">
    <source>
        <dbReference type="ARBA" id="ARBA00022737"/>
    </source>
</evidence>
<dbReference type="InterPro" id="IPR035979">
    <property type="entry name" value="RBD_domain_sf"/>
</dbReference>
<dbReference type="Gene3D" id="3.30.70.330">
    <property type="match status" value="2"/>
</dbReference>
<name>A0A8B7Z7G2_ACAPL</name>
<dbReference type="GeneID" id="110985120"/>
<evidence type="ECO:0000259" key="5">
    <source>
        <dbReference type="PROSITE" id="PS50102"/>
    </source>
</evidence>
<dbReference type="PROSITE" id="PS50102">
    <property type="entry name" value="RRM"/>
    <property type="match status" value="1"/>
</dbReference>
<dbReference type="SUPFAM" id="SSF54928">
    <property type="entry name" value="RNA-binding domain, RBD"/>
    <property type="match status" value="1"/>
</dbReference>
<organism evidence="6 7">
    <name type="scientific">Acanthaster planci</name>
    <name type="common">Crown-of-thorns starfish</name>
    <dbReference type="NCBI Taxonomy" id="133434"/>
    <lineage>
        <taxon>Eukaryota</taxon>
        <taxon>Metazoa</taxon>
        <taxon>Echinodermata</taxon>
        <taxon>Eleutherozoa</taxon>
        <taxon>Asterozoa</taxon>
        <taxon>Asteroidea</taxon>
        <taxon>Valvatacea</taxon>
        <taxon>Valvatida</taxon>
        <taxon>Acanthasteridae</taxon>
        <taxon>Acanthaster</taxon>
    </lineage>
</organism>
<protein>
    <submittedName>
        <fullName evidence="7">Uncharacterized protein LOC110985120</fullName>
    </submittedName>
</protein>
<evidence type="ECO:0000313" key="6">
    <source>
        <dbReference type="Proteomes" id="UP000694845"/>
    </source>
</evidence>
<dbReference type="AlphaFoldDB" id="A0A8B7Z7G2"/>
<dbReference type="InterPro" id="IPR000504">
    <property type="entry name" value="RRM_dom"/>
</dbReference>
<feature type="domain" description="RRM" evidence="5">
    <location>
        <begin position="357"/>
        <end position="435"/>
    </location>
</feature>
<dbReference type="CDD" id="cd00590">
    <property type="entry name" value="RRM_SF"/>
    <property type="match status" value="1"/>
</dbReference>
<dbReference type="KEGG" id="aplc:110985120"/>
<feature type="compositionally biased region" description="Basic residues" evidence="4">
    <location>
        <begin position="1"/>
        <end position="11"/>
    </location>
</feature>
<feature type="region of interest" description="Disordered" evidence="4">
    <location>
        <begin position="1"/>
        <end position="100"/>
    </location>
</feature>
<sequence>MTRSGNRKSRGKKQDTLPKQLPGNKFDEISLKETPESSENRKVADSVDRNGNPGVPSAPSDSKSLVRQMSMPSKKKTQKQKSSGIHVVISQEAVDSDHDARDEVSLNFKARSAKKAALGNTDDIVSGSTTSMEKQFIHDKIKTPVLKKTRTVKENQKADIRSNKTHDDTSRIMDISGDPTPVQKSDDVALETGWAEEKTIEGKQPNACTSEEQAGVRRKSSSRKRKSSQQKNDIPLKKSVKSDHIFFYCGNLPPGVTNETLRFFLEEEGIHPKVTLKRMKGQNAASTATLTAKQRLYKKNQLKAAKAVFATVIVKTEEDAKKMLSLNGISMPSPSNKDWDTQLKIIRRLPRPDKFPYKVHIGNLHPAITEEELTQYLESQGVKPGHVLIIRTQRTQKSRRYGFVWFRSVPDADKAVDLPAPIIRDRQLVIQHSFKKRFKNF</sequence>
<proteinExistence type="predicted"/>
<feature type="compositionally biased region" description="Basic and acidic residues" evidence="4">
    <location>
        <begin position="151"/>
        <end position="171"/>
    </location>
</feature>
<evidence type="ECO:0000313" key="7">
    <source>
        <dbReference type="RefSeq" id="XP_022101588.1"/>
    </source>
</evidence>
<feature type="region of interest" description="Disordered" evidence="4">
    <location>
        <begin position="114"/>
        <end position="133"/>
    </location>
</feature>
<dbReference type="InterPro" id="IPR012677">
    <property type="entry name" value="Nucleotide-bd_a/b_plait_sf"/>
</dbReference>
<keyword evidence="6" id="KW-1185">Reference proteome</keyword>
<dbReference type="RefSeq" id="XP_022101588.1">
    <property type="nucleotide sequence ID" value="XM_022245896.1"/>
</dbReference>
<feature type="compositionally biased region" description="Basic and acidic residues" evidence="4">
    <location>
        <begin position="25"/>
        <end position="48"/>
    </location>
</feature>
<accession>A0A8B7Z7G2</accession>
<dbReference type="OMA" id="RDNICAY"/>
<dbReference type="GO" id="GO:0003723">
    <property type="term" value="F:RNA binding"/>
    <property type="evidence" value="ECO:0007669"/>
    <property type="project" value="UniProtKB-UniRule"/>
</dbReference>
<feature type="compositionally biased region" description="Basic residues" evidence="4">
    <location>
        <begin position="216"/>
        <end position="228"/>
    </location>
</feature>
<keyword evidence="2 3" id="KW-0694">RNA-binding</keyword>
<evidence type="ECO:0000256" key="4">
    <source>
        <dbReference type="SAM" id="MobiDB-lite"/>
    </source>
</evidence>
<dbReference type="Pfam" id="PF00076">
    <property type="entry name" value="RRM_1"/>
    <property type="match status" value="1"/>
</dbReference>
<gene>
    <name evidence="7" type="primary">LOC110985120</name>
</gene>